<dbReference type="Pfam" id="PF00586">
    <property type="entry name" value="AIRS"/>
    <property type="match status" value="1"/>
</dbReference>
<dbReference type="Proteomes" id="UP000281975">
    <property type="component" value="Unassembled WGS sequence"/>
</dbReference>
<evidence type="ECO:0000256" key="8">
    <source>
        <dbReference type="ARBA" id="ARBA00023266"/>
    </source>
</evidence>
<evidence type="ECO:0000256" key="3">
    <source>
        <dbReference type="ARBA" id="ARBA00022723"/>
    </source>
</evidence>
<evidence type="ECO:0000256" key="9">
    <source>
        <dbReference type="HAMAP-Rule" id="MF_00625"/>
    </source>
</evidence>
<protein>
    <recommendedName>
        <fullName evidence="9">Selenide, water dikinase</fullName>
        <ecNumber evidence="9">2.7.9.3</ecNumber>
    </recommendedName>
    <alternativeName>
        <fullName evidence="9">Selenium donor protein</fullName>
    </alternativeName>
    <alternativeName>
        <fullName evidence="9">Selenophosphate synthase</fullName>
    </alternativeName>
</protein>
<feature type="domain" description="PurM-like N-terminal" evidence="10">
    <location>
        <begin position="48"/>
        <end position="155"/>
    </location>
</feature>
<comment type="subunit">
    <text evidence="9">Homodimer.</text>
</comment>
<evidence type="ECO:0000256" key="2">
    <source>
        <dbReference type="ARBA" id="ARBA00022679"/>
    </source>
</evidence>
<feature type="active site" evidence="9">
    <location>
        <position position="15"/>
    </location>
</feature>
<dbReference type="EC" id="2.7.9.3" evidence="9"/>
<keyword evidence="13" id="KW-1185">Reference proteome</keyword>
<evidence type="ECO:0000256" key="6">
    <source>
        <dbReference type="ARBA" id="ARBA00022840"/>
    </source>
</evidence>
<evidence type="ECO:0000256" key="5">
    <source>
        <dbReference type="ARBA" id="ARBA00022777"/>
    </source>
</evidence>
<dbReference type="FunFam" id="3.30.1330.10:FF:000003">
    <property type="entry name" value="Selenide, water dikinase"/>
    <property type="match status" value="1"/>
</dbReference>
<evidence type="ECO:0000256" key="1">
    <source>
        <dbReference type="ARBA" id="ARBA00008026"/>
    </source>
</evidence>
<dbReference type="GO" id="GO:0016260">
    <property type="term" value="P:selenocysteine biosynthetic process"/>
    <property type="evidence" value="ECO:0007669"/>
    <property type="project" value="InterPro"/>
</dbReference>
<dbReference type="PIRSF" id="PIRSF036407">
    <property type="entry name" value="Selenphspht_syn"/>
    <property type="match status" value="1"/>
</dbReference>
<evidence type="ECO:0000256" key="4">
    <source>
        <dbReference type="ARBA" id="ARBA00022741"/>
    </source>
</evidence>
<dbReference type="EMBL" id="RBIN01000011">
    <property type="protein sequence ID" value="RKQ95750.1"/>
    <property type="molecule type" value="Genomic_DNA"/>
</dbReference>
<feature type="site" description="Important for catalytic activity" evidence="9">
    <location>
        <position position="18"/>
    </location>
</feature>
<dbReference type="RefSeq" id="WP_121174011.1">
    <property type="nucleotide sequence ID" value="NZ_RBIN01000011.1"/>
</dbReference>
<evidence type="ECO:0000313" key="12">
    <source>
        <dbReference type="EMBL" id="RKQ95750.1"/>
    </source>
</evidence>
<dbReference type="PANTHER" id="PTHR10256">
    <property type="entry name" value="SELENIDE, WATER DIKINASE"/>
    <property type="match status" value="1"/>
</dbReference>
<dbReference type="PANTHER" id="PTHR10256:SF0">
    <property type="entry name" value="INACTIVE SELENIDE, WATER DIKINASE-LIKE PROTEIN-RELATED"/>
    <property type="match status" value="1"/>
</dbReference>
<feature type="binding site" evidence="9">
    <location>
        <position position="89"/>
    </location>
    <ligand>
        <name>Mg(2+)</name>
        <dbReference type="ChEBI" id="CHEBI:18420"/>
    </ligand>
</feature>
<dbReference type="InterPro" id="IPR016188">
    <property type="entry name" value="PurM-like_N"/>
</dbReference>
<keyword evidence="8 9" id="KW-0711">Selenium</keyword>
<comment type="function">
    <text evidence="9">Synthesizes selenophosphate from selenide and ATP.</text>
</comment>
<comment type="caution">
    <text evidence="12">The sequence shown here is derived from an EMBL/GenBank/DDBJ whole genome shotgun (WGS) entry which is preliminary data.</text>
</comment>
<dbReference type="SUPFAM" id="SSF56042">
    <property type="entry name" value="PurM C-terminal domain-like"/>
    <property type="match status" value="1"/>
</dbReference>
<dbReference type="CDD" id="cd02195">
    <property type="entry name" value="SelD"/>
    <property type="match status" value="1"/>
</dbReference>
<dbReference type="NCBIfam" id="TIGR00476">
    <property type="entry name" value="selD"/>
    <property type="match status" value="1"/>
</dbReference>
<dbReference type="Pfam" id="PF02769">
    <property type="entry name" value="AIRS_C"/>
    <property type="match status" value="1"/>
</dbReference>
<gene>
    <name evidence="9" type="primary">selD</name>
    <name evidence="12" type="ORF">C7446_3125</name>
</gene>
<feature type="binding site" description="in other chain" evidence="9">
    <location>
        <position position="18"/>
    </location>
    <ligand>
        <name>ATP</name>
        <dbReference type="ChEBI" id="CHEBI:30616"/>
        <note>ligand shared between dimeric partners</note>
    </ligand>
</feature>
<dbReference type="GO" id="GO:0005524">
    <property type="term" value="F:ATP binding"/>
    <property type="evidence" value="ECO:0007669"/>
    <property type="project" value="UniProtKB-UniRule"/>
</dbReference>
<dbReference type="InterPro" id="IPR010918">
    <property type="entry name" value="PurM-like_C_dom"/>
</dbReference>
<dbReference type="GO" id="GO:0005737">
    <property type="term" value="C:cytoplasm"/>
    <property type="evidence" value="ECO:0007669"/>
    <property type="project" value="TreeGrafter"/>
</dbReference>
<keyword evidence="7 9" id="KW-0460">Magnesium</keyword>
<keyword evidence="3 9" id="KW-0479">Metal-binding</keyword>
<comment type="similarity">
    <text evidence="1 9">Belongs to the selenophosphate synthase 1 family. Class I subfamily.</text>
</comment>
<dbReference type="InterPro" id="IPR004536">
    <property type="entry name" value="SPS/SelD"/>
</dbReference>
<dbReference type="SUPFAM" id="SSF55326">
    <property type="entry name" value="PurM N-terminal domain-like"/>
    <property type="match status" value="1"/>
</dbReference>
<dbReference type="HAMAP" id="MF_00625">
    <property type="entry name" value="SelD"/>
    <property type="match status" value="1"/>
</dbReference>
<dbReference type="InterPro" id="IPR023061">
    <property type="entry name" value="SelD_I"/>
</dbReference>
<dbReference type="GO" id="GO:0000287">
    <property type="term" value="F:magnesium ion binding"/>
    <property type="evidence" value="ECO:0007669"/>
    <property type="project" value="UniProtKB-UniRule"/>
</dbReference>
<accession>A0A420WSK6</accession>
<dbReference type="PROSITE" id="PS51257">
    <property type="entry name" value="PROKAR_LIPOPROTEIN"/>
    <property type="match status" value="1"/>
</dbReference>
<keyword evidence="5 9" id="KW-0418">Kinase</keyword>
<sequence>MTSIRLTQYSHGAGCGCKIAPDVLDSILAAAGQGASSDRLIVGNQGREDAAVYDLGDGQGLIATTDFFTPIVDDPFDFGRIAATNAISDVFAMGGRPILALGILGWPVDTLAASIAGEVVAGAQMVCREQGLALSGGHSIDSPEPIFGLAVNGLVELDHLRLNSGARPGDKLYLTKPLGVGILTTAEKRGWLDAEHHGLARDTMLRSNAIGRELAKVKGVHAMTDVTGFGLAGHLSEICTASGVAARIDFNRLPRLRAAEGYLRRGAVPGGTGRNRQALGTLLPEMDEAHWQWLCDPQTSGGLVIAVDPAWEDDVERIGRERGLSLEAFGECVSREGDAVIQVRG</sequence>
<dbReference type="AlphaFoldDB" id="A0A420WSK6"/>
<dbReference type="FunFam" id="3.90.650.10:FF:000004">
    <property type="entry name" value="Selenide, water dikinase"/>
    <property type="match status" value="1"/>
</dbReference>
<comment type="catalytic activity">
    <reaction evidence="9">
        <text>hydrogenselenide + ATP + H2O = selenophosphate + AMP + phosphate + 2 H(+)</text>
        <dbReference type="Rhea" id="RHEA:18737"/>
        <dbReference type="ChEBI" id="CHEBI:15377"/>
        <dbReference type="ChEBI" id="CHEBI:15378"/>
        <dbReference type="ChEBI" id="CHEBI:16144"/>
        <dbReference type="ChEBI" id="CHEBI:29317"/>
        <dbReference type="ChEBI" id="CHEBI:30616"/>
        <dbReference type="ChEBI" id="CHEBI:43474"/>
        <dbReference type="ChEBI" id="CHEBI:456215"/>
        <dbReference type="EC" id="2.7.9.3"/>
    </reaction>
</comment>
<feature type="binding site" evidence="9">
    <location>
        <begin position="137"/>
        <end position="139"/>
    </location>
    <ligand>
        <name>ATP</name>
        <dbReference type="ChEBI" id="CHEBI:30616"/>
        <note>ligand shared between dimeric partners</note>
    </ligand>
</feature>
<feature type="domain" description="PurM-like C-terminal" evidence="11">
    <location>
        <begin position="167"/>
        <end position="340"/>
    </location>
</feature>
<dbReference type="Gene3D" id="3.90.650.10">
    <property type="entry name" value="PurM-like C-terminal domain"/>
    <property type="match status" value="1"/>
</dbReference>
<reference evidence="12 13" key="1">
    <citation type="submission" date="2018-10" db="EMBL/GenBank/DDBJ databases">
        <title>Genomic Encyclopedia of Type Strains, Phase IV (KMG-IV): sequencing the most valuable type-strain genomes for metagenomic binning, comparative biology and taxonomic classification.</title>
        <authorList>
            <person name="Goeker M."/>
        </authorList>
    </citation>
    <scope>NUCLEOTIDE SEQUENCE [LARGE SCALE GENOMIC DNA]</scope>
    <source>
        <strain evidence="12 13">DSM 23229</strain>
    </source>
</reference>
<dbReference type="OrthoDB" id="9767928at2"/>
<evidence type="ECO:0000256" key="7">
    <source>
        <dbReference type="ARBA" id="ARBA00022842"/>
    </source>
</evidence>
<dbReference type="NCBIfam" id="NF002098">
    <property type="entry name" value="PRK00943.1"/>
    <property type="match status" value="1"/>
</dbReference>
<feature type="binding site" evidence="9">
    <location>
        <position position="225"/>
    </location>
    <ligand>
        <name>Mg(2+)</name>
        <dbReference type="ChEBI" id="CHEBI:18420"/>
    </ligand>
</feature>
<organism evidence="12 13">
    <name type="scientific">Kushneria sinocarnis</name>
    <dbReference type="NCBI Taxonomy" id="595502"/>
    <lineage>
        <taxon>Bacteria</taxon>
        <taxon>Pseudomonadati</taxon>
        <taxon>Pseudomonadota</taxon>
        <taxon>Gammaproteobacteria</taxon>
        <taxon>Oceanospirillales</taxon>
        <taxon>Halomonadaceae</taxon>
        <taxon>Kushneria</taxon>
    </lineage>
</organism>
<keyword evidence="2 9" id="KW-0808">Transferase</keyword>
<evidence type="ECO:0000313" key="13">
    <source>
        <dbReference type="Proteomes" id="UP000281975"/>
    </source>
</evidence>
<comment type="cofactor">
    <cofactor evidence="9">
        <name>Mg(2+)</name>
        <dbReference type="ChEBI" id="CHEBI:18420"/>
    </cofactor>
    <text evidence="9">Binds 1 Mg(2+) ion per monomer.</text>
</comment>
<feature type="binding site" description="in other chain" evidence="9">
    <location>
        <position position="89"/>
    </location>
    <ligand>
        <name>ATP</name>
        <dbReference type="ChEBI" id="CHEBI:30616"/>
        <note>ligand shared between dimeric partners</note>
    </ligand>
</feature>
<dbReference type="GO" id="GO:0004756">
    <property type="term" value="F:selenide, water dikinase activity"/>
    <property type="evidence" value="ECO:0007669"/>
    <property type="project" value="UniProtKB-UniRule"/>
</dbReference>
<dbReference type="InterPro" id="IPR036921">
    <property type="entry name" value="PurM-like_N_sf"/>
</dbReference>
<evidence type="ECO:0000259" key="10">
    <source>
        <dbReference type="Pfam" id="PF00586"/>
    </source>
</evidence>
<keyword evidence="6 9" id="KW-0067">ATP-binding</keyword>
<dbReference type="InterPro" id="IPR036676">
    <property type="entry name" value="PurM-like_C_sf"/>
</dbReference>
<feature type="binding site" description="in other chain" evidence="9">
    <location>
        <position position="66"/>
    </location>
    <ligand>
        <name>ATP</name>
        <dbReference type="ChEBI" id="CHEBI:30616"/>
        <note>ligand shared between dimeric partners</note>
    </ligand>
</feature>
<name>A0A420WSK6_9GAMM</name>
<dbReference type="Gene3D" id="3.30.1330.10">
    <property type="entry name" value="PurM-like, N-terminal domain"/>
    <property type="match status" value="1"/>
</dbReference>
<feature type="binding site" description="in other chain" evidence="9">
    <location>
        <begin position="46"/>
        <end position="48"/>
    </location>
    <ligand>
        <name>ATP</name>
        <dbReference type="ChEBI" id="CHEBI:30616"/>
        <note>ligand shared between dimeric partners</note>
    </ligand>
</feature>
<keyword evidence="4 9" id="KW-0547">Nucleotide-binding</keyword>
<evidence type="ECO:0000259" key="11">
    <source>
        <dbReference type="Pfam" id="PF02769"/>
    </source>
</evidence>
<feature type="binding site" evidence="9">
    <location>
        <position position="49"/>
    </location>
    <ligand>
        <name>Mg(2+)</name>
        <dbReference type="ChEBI" id="CHEBI:18420"/>
    </ligand>
</feature>
<proteinExistence type="inferred from homology"/>